<reference evidence="2 3" key="1">
    <citation type="submission" date="2015-11" db="EMBL/GenBank/DDBJ databases">
        <title>Bacillus caseinolyticus sp nov.</title>
        <authorList>
            <person name="Dastager S.G."/>
            <person name="Mawlankar R."/>
        </authorList>
    </citation>
    <scope>NUCLEOTIDE SEQUENCE [LARGE SCALE GENOMIC DNA]</scope>
    <source>
        <strain evidence="2 3">SGD-V-76</strain>
    </source>
</reference>
<organism evidence="2 3">
    <name type="scientific">Priestia veravalensis</name>
    <dbReference type="NCBI Taxonomy" id="1414648"/>
    <lineage>
        <taxon>Bacteria</taxon>
        <taxon>Bacillati</taxon>
        <taxon>Bacillota</taxon>
        <taxon>Bacilli</taxon>
        <taxon>Bacillales</taxon>
        <taxon>Bacillaceae</taxon>
        <taxon>Priestia</taxon>
    </lineage>
</organism>
<dbReference type="PROSITE" id="PS51819">
    <property type="entry name" value="VOC"/>
    <property type="match status" value="1"/>
</dbReference>
<dbReference type="InterPro" id="IPR004360">
    <property type="entry name" value="Glyas_Fos-R_dOase_dom"/>
</dbReference>
<gene>
    <name evidence="2" type="ORF">AS180_02675</name>
</gene>
<evidence type="ECO:0000259" key="1">
    <source>
        <dbReference type="PROSITE" id="PS51819"/>
    </source>
</evidence>
<dbReference type="RefSeq" id="WP_035321179.1">
    <property type="nucleotide sequence ID" value="NZ_KQ758628.1"/>
</dbReference>
<dbReference type="Gene3D" id="3.10.180.10">
    <property type="entry name" value="2,3-Dihydroxybiphenyl 1,2-Dioxygenase, domain 1"/>
    <property type="match status" value="1"/>
</dbReference>
<protein>
    <recommendedName>
        <fullName evidence="1">VOC domain-containing protein</fullName>
    </recommendedName>
</protein>
<dbReference type="Proteomes" id="UP000053681">
    <property type="component" value="Unassembled WGS sequence"/>
</dbReference>
<proteinExistence type="predicted"/>
<evidence type="ECO:0000313" key="3">
    <source>
        <dbReference type="Proteomes" id="UP000053681"/>
    </source>
</evidence>
<dbReference type="AlphaFoldDB" id="A0A0V8JRF8"/>
<dbReference type="InterPro" id="IPR037523">
    <property type="entry name" value="VOC_core"/>
</dbReference>
<accession>A0A0V8JRF8</accession>
<sequence>MIKGLYEAHLPVKDLKRSIAFYKKLGLELSHIHDHHLAFFWLKKGESWLGLWETQQVELDYHPSIRHVAFHVTLESLRSSVSWLKERQIAPREAFGFMPHEPFVMAHDGIAHAKIHFYDPDGNSLEFICKIPNPTNIVGRMYLSEWETIYS</sequence>
<dbReference type="CDD" id="cd06587">
    <property type="entry name" value="VOC"/>
    <property type="match status" value="1"/>
</dbReference>
<dbReference type="Pfam" id="PF00903">
    <property type="entry name" value="Glyoxalase"/>
    <property type="match status" value="1"/>
</dbReference>
<dbReference type="EMBL" id="LNQP01000005">
    <property type="protein sequence ID" value="KSU89468.1"/>
    <property type="molecule type" value="Genomic_DNA"/>
</dbReference>
<feature type="domain" description="VOC" evidence="1">
    <location>
        <begin position="4"/>
        <end position="130"/>
    </location>
</feature>
<comment type="caution">
    <text evidence="2">The sequence shown here is derived from an EMBL/GenBank/DDBJ whole genome shotgun (WGS) entry which is preliminary data.</text>
</comment>
<dbReference type="InterPro" id="IPR029068">
    <property type="entry name" value="Glyas_Bleomycin-R_OHBP_Dase"/>
</dbReference>
<dbReference type="SUPFAM" id="SSF54593">
    <property type="entry name" value="Glyoxalase/Bleomycin resistance protein/Dihydroxybiphenyl dioxygenase"/>
    <property type="match status" value="1"/>
</dbReference>
<name>A0A0V8JRF8_9BACI</name>
<keyword evidence="3" id="KW-1185">Reference proteome</keyword>
<evidence type="ECO:0000313" key="2">
    <source>
        <dbReference type="EMBL" id="KSU89468.1"/>
    </source>
</evidence>